<feature type="region of interest" description="Disordered" evidence="1">
    <location>
        <begin position="43"/>
        <end position="75"/>
    </location>
</feature>
<accession>A0A7S4D0J3</accession>
<gene>
    <name evidence="2" type="ORF">EGYM00163_LOCUS22405</name>
</gene>
<name>A0A7S4D0J3_9EUGL</name>
<sequence>MVLRLLVGIALGHFERFRGKRDCMQNKSDISNIIAKHQMTLHKRTPLEHRGGQGAGQGNQYENQKPGNEASPISRERGGVVFQVLISGKILSTTIRVSDGRR</sequence>
<organism evidence="2">
    <name type="scientific">Eutreptiella gymnastica</name>
    <dbReference type="NCBI Taxonomy" id="73025"/>
    <lineage>
        <taxon>Eukaryota</taxon>
        <taxon>Discoba</taxon>
        <taxon>Euglenozoa</taxon>
        <taxon>Euglenida</taxon>
        <taxon>Spirocuta</taxon>
        <taxon>Euglenophyceae</taxon>
        <taxon>Eutreptiales</taxon>
        <taxon>Eutreptiaceae</taxon>
        <taxon>Eutreptiella</taxon>
    </lineage>
</organism>
<reference evidence="2" key="1">
    <citation type="submission" date="2021-01" db="EMBL/GenBank/DDBJ databases">
        <authorList>
            <person name="Corre E."/>
            <person name="Pelletier E."/>
            <person name="Niang G."/>
            <person name="Scheremetjew M."/>
            <person name="Finn R."/>
            <person name="Kale V."/>
            <person name="Holt S."/>
            <person name="Cochrane G."/>
            <person name="Meng A."/>
            <person name="Brown T."/>
            <person name="Cohen L."/>
        </authorList>
    </citation>
    <scope>NUCLEOTIDE SEQUENCE</scope>
    <source>
        <strain evidence="2">CCMP1594</strain>
    </source>
</reference>
<dbReference type="AlphaFoldDB" id="A0A7S4D0J3"/>
<evidence type="ECO:0000313" key="2">
    <source>
        <dbReference type="EMBL" id="CAE0811257.1"/>
    </source>
</evidence>
<dbReference type="EMBL" id="HBJA01063407">
    <property type="protein sequence ID" value="CAE0811257.1"/>
    <property type="molecule type" value="Transcribed_RNA"/>
</dbReference>
<evidence type="ECO:0000256" key="1">
    <source>
        <dbReference type="SAM" id="MobiDB-lite"/>
    </source>
</evidence>
<protein>
    <submittedName>
        <fullName evidence="2">Uncharacterized protein</fullName>
    </submittedName>
</protein>
<proteinExistence type="predicted"/>